<sequence length="46" mass="5413">MDLVVVRIDLGLRRLLLTCAEGRRELVKMDTRWVSPRTEFISIKIL</sequence>
<dbReference type="AlphaFoldDB" id="A0A1W1W6H4"/>
<evidence type="ECO:0000313" key="1">
    <source>
        <dbReference type="EMBL" id="SMC00694.1"/>
    </source>
</evidence>
<gene>
    <name evidence="1" type="ORF">SAMN00120144_3074</name>
</gene>
<dbReference type="EMBL" id="FWWW01000122">
    <property type="protein sequence ID" value="SMC00694.1"/>
    <property type="molecule type" value="Genomic_DNA"/>
</dbReference>
<accession>A0A1W1W6H4</accession>
<keyword evidence="2" id="KW-1185">Reference proteome</keyword>
<reference evidence="1 2" key="1">
    <citation type="submission" date="2017-04" db="EMBL/GenBank/DDBJ databases">
        <authorList>
            <person name="Afonso C.L."/>
            <person name="Miller P.J."/>
            <person name="Scott M.A."/>
            <person name="Spackman E."/>
            <person name="Goraichik I."/>
            <person name="Dimitrov K.M."/>
            <person name="Suarez D.L."/>
            <person name="Swayne D.E."/>
        </authorList>
    </citation>
    <scope>NUCLEOTIDE SEQUENCE [LARGE SCALE GENOMIC DNA]</scope>
    <source>
        <strain evidence="1 2">DSM 11622</strain>
    </source>
</reference>
<dbReference type="Proteomes" id="UP000192266">
    <property type="component" value="Unassembled WGS sequence"/>
</dbReference>
<name>A0A1W1W6H4_9BACT</name>
<protein>
    <submittedName>
        <fullName evidence="1">Uncharacterized protein</fullName>
    </submittedName>
</protein>
<organism evidence="1 2">
    <name type="scientific">Hymenobacter roseosalivarius DSM 11622</name>
    <dbReference type="NCBI Taxonomy" id="645990"/>
    <lineage>
        <taxon>Bacteria</taxon>
        <taxon>Pseudomonadati</taxon>
        <taxon>Bacteroidota</taxon>
        <taxon>Cytophagia</taxon>
        <taxon>Cytophagales</taxon>
        <taxon>Hymenobacteraceae</taxon>
        <taxon>Hymenobacter</taxon>
    </lineage>
</organism>
<evidence type="ECO:0000313" key="2">
    <source>
        <dbReference type="Proteomes" id="UP000192266"/>
    </source>
</evidence>
<proteinExistence type="predicted"/>